<evidence type="ECO:0000313" key="3">
    <source>
        <dbReference type="RefSeq" id="XP_065669358.1"/>
    </source>
</evidence>
<organism evidence="1 2">
    <name type="scientific">Hydra vulgaris</name>
    <name type="common">Hydra</name>
    <name type="synonym">Hydra attenuata</name>
    <dbReference type="NCBI Taxonomy" id="6087"/>
    <lineage>
        <taxon>Eukaryota</taxon>
        <taxon>Metazoa</taxon>
        <taxon>Cnidaria</taxon>
        <taxon>Hydrozoa</taxon>
        <taxon>Hydroidolina</taxon>
        <taxon>Anthoathecata</taxon>
        <taxon>Aplanulata</taxon>
        <taxon>Hydridae</taxon>
        <taxon>Hydra</taxon>
    </lineage>
</organism>
<dbReference type="GeneID" id="136088739"/>
<dbReference type="RefSeq" id="XP_065669358.1">
    <property type="nucleotide sequence ID" value="XM_065813286.1"/>
</dbReference>
<keyword evidence="1" id="KW-1185">Reference proteome</keyword>
<accession>A0ABM4D4Z8</accession>
<name>A0ABM4D4Z8_HYDVU</name>
<sequence length="146" mass="16553">MILVQVVVHHNLLFFFHPQSMNIQAPVQSSLSLEIGVKLPIFSMECSSHLNGLVPCRKHTLKDICNELTNHLKACLPEGMGSKRKKCYHCVTVLLKQSYPNCTFGEEGAVSWNRGRVCKNEHNYQKAALDRLLQVVQKLYHGIDIP</sequence>
<proteinExistence type="predicted"/>
<dbReference type="RefSeq" id="XP_065669357.1">
    <property type="nucleotide sequence ID" value="XM_065813285.1"/>
</dbReference>
<dbReference type="Proteomes" id="UP001652625">
    <property type="component" value="Chromosome 12"/>
</dbReference>
<evidence type="ECO:0000313" key="2">
    <source>
        <dbReference type="RefSeq" id="XP_065669357.1"/>
    </source>
</evidence>
<protein>
    <submittedName>
        <fullName evidence="2 3">Uncharacterized protein LOC136088739 isoform X1</fullName>
    </submittedName>
</protein>
<evidence type="ECO:0000313" key="1">
    <source>
        <dbReference type="Proteomes" id="UP001652625"/>
    </source>
</evidence>
<gene>
    <name evidence="2 3" type="primary">LOC136088739</name>
</gene>
<reference evidence="2 3" key="1">
    <citation type="submission" date="2025-05" db="UniProtKB">
        <authorList>
            <consortium name="RefSeq"/>
        </authorList>
    </citation>
    <scope>IDENTIFICATION</scope>
</reference>